<evidence type="ECO:0000256" key="5">
    <source>
        <dbReference type="ARBA" id="ARBA00022692"/>
    </source>
</evidence>
<dbReference type="PANTHER" id="PTHR46206:SF5">
    <property type="entry name" value="P450, PUTATIVE (EUROFUNG)-RELATED"/>
    <property type="match status" value="1"/>
</dbReference>
<organism evidence="13 14">
    <name type="scientific">Penicillium argentinense</name>
    <dbReference type="NCBI Taxonomy" id="1131581"/>
    <lineage>
        <taxon>Eukaryota</taxon>
        <taxon>Fungi</taxon>
        <taxon>Dikarya</taxon>
        <taxon>Ascomycota</taxon>
        <taxon>Pezizomycotina</taxon>
        <taxon>Eurotiomycetes</taxon>
        <taxon>Eurotiomycetidae</taxon>
        <taxon>Eurotiales</taxon>
        <taxon>Aspergillaceae</taxon>
        <taxon>Penicillium</taxon>
    </lineage>
</organism>
<dbReference type="GO" id="GO:0004497">
    <property type="term" value="F:monooxygenase activity"/>
    <property type="evidence" value="ECO:0007669"/>
    <property type="project" value="UniProtKB-KW"/>
</dbReference>
<name>A0A9W9FNB7_9EURO</name>
<keyword evidence="11 12" id="KW-0472">Membrane</keyword>
<dbReference type="GO" id="GO:0020037">
    <property type="term" value="F:heme binding"/>
    <property type="evidence" value="ECO:0007669"/>
    <property type="project" value="InterPro"/>
</dbReference>
<dbReference type="EMBL" id="JAPQKI010000004">
    <property type="protein sequence ID" value="KAJ5103347.1"/>
    <property type="molecule type" value="Genomic_DNA"/>
</dbReference>
<keyword evidence="7 12" id="KW-1133">Transmembrane helix</keyword>
<evidence type="ECO:0000256" key="8">
    <source>
        <dbReference type="ARBA" id="ARBA00023002"/>
    </source>
</evidence>
<gene>
    <name evidence="13" type="ORF">N7532_003876</name>
</gene>
<evidence type="ECO:0000256" key="3">
    <source>
        <dbReference type="ARBA" id="ARBA00010617"/>
    </source>
</evidence>
<keyword evidence="6" id="KW-0479">Metal-binding</keyword>
<dbReference type="Pfam" id="PF00067">
    <property type="entry name" value="p450"/>
    <property type="match status" value="1"/>
</dbReference>
<sequence>MTPLQELFSRLMNPPTHTWSGLLALSTLFVAAIAGALIIVSTRLSNDDVPFPEGRGLFAILYQQYRFVVDGPGFIKIGYDRFIDGLFEVPRTFRFGQVIICKPSLIQELKNTRSAVASSEPWIEQLLQISHTMPGYFPAGKEWPAIAKTTPGVIRGTVHKHLDRYVPTMNEAILTQIRALKFTTHGECTVSCFEFAYSVVARSGSFAMVGERLAHNEEYIQAVKEHILGMIMTTRVQFLIPDCLKRYIGGFISRLATLGTRWDMNASRKILLKHFEARATEYRRDITRSGELVTSQANPEQAEKPVEIFRWLFESSVLRHRWSYSEVLGEMLLLQFAFVYTTGYALYGALAELARHPEYIQPLREEIETTLAKYGATISGCDQMILLDSFLKECQRLHPPAAGITLRPGTHIGVPSSWIQRSSVYYENPETFDGYRFLKLAAAGAKNTKLVDLSPDYLVFGMGVHAW</sequence>
<dbReference type="AlphaFoldDB" id="A0A9W9FNB7"/>
<reference evidence="13" key="1">
    <citation type="submission" date="2022-11" db="EMBL/GenBank/DDBJ databases">
        <authorList>
            <person name="Petersen C."/>
        </authorList>
    </citation>
    <scope>NUCLEOTIDE SEQUENCE</scope>
    <source>
        <strain evidence="13">IBT 30761</strain>
    </source>
</reference>
<evidence type="ECO:0000256" key="7">
    <source>
        <dbReference type="ARBA" id="ARBA00022989"/>
    </source>
</evidence>
<evidence type="ECO:0000256" key="2">
    <source>
        <dbReference type="ARBA" id="ARBA00004370"/>
    </source>
</evidence>
<keyword evidence="14" id="KW-1185">Reference proteome</keyword>
<dbReference type="Proteomes" id="UP001149074">
    <property type="component" value="Unassembled WGS sequence"/>
</dbReference>
<keyword evidence="5 12" id="KW-0812">Transmembrane</keyword>
<dbReference type="CDD" id="cd11041">
    <property type="entry name" value="CYP503A1-like"/>
    <property type="match status" value="1"/>
</dbReference>
<dbReference type="InterPro" id="IPR001128">
    <property type="entry name" value="Cyt_P450"/>
</dbReference>
<dbReference type="SUPFAM" id="SSF48264">
    <property type="entry name" value="Cytochrome P450"/>
    <property type="match status" value="1"/>
</dbReference>
<keyword evidence="8" id="KW-0560">Oxidoreductase</keyword>
<dbReference type="GO" id="GO:0016020">
    <property type="term" value="C:membrane"/>
    <property type="evidence" value="ECO:0007669"/>
    <property type="project" value="UniProtKB-SubCell"/>
</dbReference>
<evidence type="ECO:0000256" key="12">
    <source>
        <dbReference type="SAM" id="Phobius"/>
    </source>
</evidence>
<dbReference type="OrthoDB" id="1844152at2759"/>
<comment type="subcellular location">
    <subcellularLocation>
        <location evidence="2">Membrane</location>
    </subcellularLocation>
</comment>
<comment type="similarity">
    <text evidence="3">Belongs to the cytochrome P450 family.</text>
</comment>
<keyword evidence="9" id="KW-0408">Iron</keyword>
<dbReference type="GeneID" id="81355349"/>
<evidence type="ECO:0000256" key="6">
    <source>
        <dbReference type="ARBA" id="ARBA00022723"/>
    </source>
</evidence>
<accession>A0A9W9FNB7</accession>
<dbReference type="GO" id="GO:0043386">
    <property type="term" value="P:mycotoxin biosynthetic process"/>
    <property type="evidence" value="ECO:0007669"/>
    <property type="project" value="UniProtKB-ARBA"/>
</dbReference>
<evidence type="ECO:0000313" key="14">
    <source>
        <dbReference type="Proteomes" id="UP001149074"/>
    </source>
</evidence>
<evidence type="ECO:0000256" key="9">
    <source>
        <dbReference type="ARBA" id="ARBA00023004"/>
    </source>
</evidence>
<evidence type="ECO:0000256" key="4">
    <source>
        <dbReference type="ARBA" id="ARBA00022617"/>
    </source>
</evidence>
<reference evidence="13" key="2">
    <citation type="journal article" date="2023" name="IMA Fungus">
        <title>Comparative genomic study of the Penicillium genus elucidates a diverse pangenome and 15 lateral gene transfer events.</title>
        <authorList>
            <person name="Petersen C."/>
            <person name="Sorensen T."/>
            <person name="Nielsen M.R."/>
            <person name="Sondergaard T.E."/>
            <person name="Sorensen J.L."/>
            <person name="Fitzpatrick D.A."/>
            <person name="Frisvad J.C."/>
            <person name="Nielsen K.L."/>
        </authorList>
    </citation>
    <scope>NUCLEOTIDE SEQUENCE</scope>
    <source>
        <strain evidence="13">IBT 30761</strain>
    </source>
</reference>
<evidence type="ECO:0000256" key="1">
    <source>
        <dbReference type="ARBA" id="ARBA00001971"/>
    </source>
</evidence>
<dbReference type="GO" id="GO:0005506">
    <property type="term" value="F:iron ion binding"/>
    <property type="evidence" value="ECO:0007669"/>
    <property type="project" value="InterPro"/>
</dbReference>
<comment type="caution">
    <text evidence="13">The sequence shown here is derived from an EMBL/GenBank/DDBJ whole genome shotgun (WGS) entry which is preliminary data.</text>
</comment>
<dbReference type="InterPro" id="IPR036396">
    <property type="entry name" value="Cyt_P450_sf"/>
</dbReference>
<dbReference type="GO" id="GO:0016705">
    <property type="term" value="F:oxidoreductase activity, acting on paired donors, with incorporation or reduction of molecular oxygen"/>
    <property type="evidence" value="ECO:0007669"/>
    <property type="project" value="InterPro"/>
</dbReference>
<comment type="cofactor">
    <cofactor evidence="1">
        <name>heme</name>
        <dbReference type="ChEBI" id="CHEBI:30413"/>
    </cofactor>
</comment>
<evidence type="ECO:0008006" key="15">
    <source>
        <dbReference type="Google" id="ProtNLM"/>
    </source>
</evidence>
<keyword evidence="4" id="KW-0349">Heme</keyword>
<keyword evidence="10" id="KW-0503">Monooxygenase</keyword>
<dbReference type="Gene3D" id="1.10.630.10">
    <property type="entry name" value="Cytochrome P450"/>
    <property type="match status" value="1"/>
</dbReference>
<proteinExistence type="inferred from homology"/>
<dbReference type="PANTHER" id="PTHR46206">
    <property type="entry name" value="CYTOCHROME P450"/>
    <property type="match status" value="1"/>
</dbReference>
<feature type="transmembrane region" description="Helical" evidence="12">
    <location>
        <begin position="20"/>
        <end position="40"/>
    </location>
</feature>
<protein>
    <recommendedName>
        <fullName evidence="15">Cytochrome P450</fullName>
    </recommendedName>
</protein>
<dbReference type="RefSeq" id="XP_056476727.1">
    <property type="nucleotide sequence ID" value="XM_056616370.1"/>
</dbReference>
<evidence type="ECO:0000256" key="10">
    <source>
        <dbReference type="ARBA" id="ARBA00023033"/>
    </source>
</evidence>
<evidence type="ECO:0000256" key="11">
    <source>
        <dbReference type="ARBA" id="ARBA00023136"/>
    </source>
</evidence>
<evidence type="ECO:0000313" key="13">
    <source>
        <dbReference type="EMBL" id="KAJ5103347.1"/>
    </source>
</evidence>